<dbReference type="CDD" id="cd16917">
    <property type="entry name" value="HATPase_UhpB-NarQ-NarX-like"/>
    <property type="match status" value="1"/>
</dbReference>
<evidence type="ECO:0000256" key="19">
    <source>
        <dbReference type="ARBA" id="ARBA00024827"/>
    </source>
</evidence>
<evidence type="ECO:0000256" key="12">
    <source>
        <dbReference type="ARBA" id="ARBA00022723"/>
    </source>
</evidence>
<dbReference type="InterPro" id="IPR011712">
    <property type="entry name" value="Sig_transdc_His_kin_sub3_dim/P"/>
</dbReference>
<dbReference type="GO" id="GO:0005886">
    <property type="term" value="C:plasma membrane"/>
    <property type="evidence" value="ECO:0007669"/>
    <property type="project" value="UniProtKB-SubCell"/>
</dbReference>
<accession>A0A919EH50</accession>
<keyword evidence="15" id="KW-0408">Iron</keyword>
<evidence type="ECO:0000256" key="1">
    <source>
        <dbReference type="ARBA" id="ARBA00000085"/>
    </source>
</evidence>
<dbReference type="EMBL" id="BNBE01000001">
    <property type="protein sequence ID" value="GHF78773.1"/>
    <property type="molecule type" value="Genomic_DNA"/>
</dbReference>
<keyword evidence="9" id="KW-0963">Cytoplasm</keyword>
<dbReference type="GO" id="GO:0046983">
    <property type="term" value="F:protein dimerization activity"/>
    <property type="evidence" value="ECO:0007669"/>
    <property type="project" value="InterPro"/>
</dbReference>
<keyword evidence="14" id="KW-1133">Transmembrane helix</keyword>
<comment type="caution">
    <text evidence="23">The sequence shown here is derived from an EMBL/GenBank/DDBJ whole genome shotgun (WGS) entry which is preliminary data.</text>
</comment>
<evidence type="ECO:0000256" key="8">
    <source>
        <dbReference type="ARBA" id="ARBA00022485"/>
    </source>
</evidence>
<dbReference type="GO" id="GO:0000155">
    <property type="term" value="F:phosphorelay sensor kinase activity"/>
    <property type="evidence" value="ECO:0007669"/>
    <property type="project" value="InterPro"/>
</dbReference>
<evidence type="ECO:0000256" key="11">
    <source>
        <dbReference type="ARBA" id="ARBA00022692"/>
    </source>
</evidence>
<evidence type="ECO:0000259" key="22">
    <source>
        <dbReference type="PROSITE" id="PS50109"/>
    </source>
</evidence>
<keyword evidence="16" id="KW-0902">Two-component regulatory system</keyword>
<comment type="cofactor">
    <cofactor evidence="2">
        <name>[4Fe-4S] cluster</name>
        <dbReference type="ChEBI" id="CHEBI:49883"/>
    </cofactor>
</comment>
<dbReference type="AlphaFoldDB" id="A0A919EH50"/>
<comment type="function">
    <text evidence="19">Member of the two-component regulatory system NreB/NreC involved in the control of dissimilatory nitrate/nitrite reduction in response to oxygen. NreB functions as a direct oxygen sensor histidine kinase which is autophosphorylated, in the absence of oxygen, probably at the conserved histidine residue, and transfers its phosphate group probably to a conserved aspartate residue of NreC. NreB/NreC activates the expression of the nitrate (narGHJI) and nitrite (nir) reductase operons, as well as the putative nitrate transporter gene narT.</text>
</comment>
<evidence type="ECO:0000256" key="10">
    <source>
        <dbReference type="ARBA" id="ARBA00022679"/>
    </source>
</evidence>
<keyword evidence="13" id="KW-0418">Kinase</keyword>
<dbReference type="PRINTS" id="PR00344">
    <property type="entry name" value="BCTRLSENSOR"/>
</dbReference>
<dbReference type="InterPro" id="IPR005467">
    <property type="entry name" value="His_kinase_dom"/>
</dbReference>
<dbReference type="InterPro" id="IPR036890">
    <property type="entry name" value="HATPase_C_sf"/>
</dbReference>
<dbReference type="GO" id="GO:0046872">
    <property type="term" value="F:metal ion binding"/>
    <property type="evidence" value="ECO:0007669"/>
    <property type="project" value="UniProtKB-KW"/>
</dbReference>
<dbReference type="SUPFAM" id="SSF55874">
    <property type="entry name" value="ATPase domain of HSP90 chaperone/DNA topoisomerase II/histidine kinase"/>
    <property type="match status" value="1"/>
</dbReference>
<dbReference type="SMART" id="SM00387">
    <property type="entry name" value="HATPase_c"/>
    <property type="match status" value="1"/>
</dbReference>
<dbReference type="Gene3D" id="3.30.565.10">
    <property type="entry name" value="Histidine kinase-like ATPase, C-terminal domain"/>
    <property type="match status" value="1"/>
</dbReference>
<dbReference type="GO" id="GO:0051539">
    <property type="term" value="F:4 iron, 4 sulfur cluster binding"/>
    <property type="evidence" value="ECO:0007669"/>
    <property type="project" value="UniProtKB-KW"/>
</dbReference>
<name>A0A919EH50_STRFL</name>
<dbReference type="EC" id="2.7.13.3" evidence="5"/>
<evidence type="ECO:0000256" key="21">
    <source>
        <dbReference type="SAM" id="MobiDB-lite"/>
    </source>
</evidence>
<comment type="subcellular location">
    <subcellularLocation>
        <location evidence="4">Cell membrane</location>
        <topology evidence="4">Multi-pass membrane protein</topology>
    </subcellularLocation>
    <subcellularLocation>
        <location evidence="3">Cytoplasm</location>
    </subcellularLocation>
</comment>
<dbReference type="Proteomes" id="UP000632849">
    <property type="component" value="Unassembled WGS sequence"/>
</dbReference>
<dbReference type="RefSeq" id="WP_190040572.1">
    <property type="nucleotide sequence ID" value="NZ_BNBE01000001.1"/>
</dbReference>
<reference evidence="23" key="2">
    <citation type="submission" date="2020-09" db="EMBL/GenBank/DDBJ databases">
        <authorList>
            <person name="Sun Q."/>
            <person name="Ohkuma M."/>
        </authorList>
    </citation>
    <scope>NUCLEOTIDE SEQUENCE</scope>
    <source>
        <strain evidence="23">JCM 4122</strain>
    </source>
</reference>
<dbReference type="InterPro" id="IPR004358">
    <property type="entry name" value="Sig_transdc_His_kin-like_C"/>
</dbReference>
<evidence type="ECO:0000256" key="5">
    <source>
        <dbReference type="ARBA" id="ARBA00012438"/>
    </source>
</evidence>
<evidence type="ECO:0000256" key="15">
    <source>
        <dbReference type="ARBA" id="ARBA00023004"/>
    </source>
</evidence>
<sequence length="412" mass="43415">MVETGSPSEHAGIGLLEAFVGRGFAAALQDGLRRSAPAYAHGVAHTAADRTASRTRGAVPAPRRADDGPADGVLRPTEAVAVLRRFDERLHAVLGLVPSPDSEDDAVRAVLNVYARRVLEDAQTIATGDAPRIVPHGPAVPALAPALASAAGALLTECALRHVLASTPAAHAVSRATALVKPLSQAIREHHAAASPSGPGGGTGDPLAAEGALWHERRRLARELHDELGTRLTEALRLLELCAQRTEDRHGHLDAAAASLRAAVGQAGDLITGLRNDTALPTLRQAVEELAGRAAPDAPPVTVVCTGDERLMPTAWRRELLLAVRECLRNGLAHAEADRITVTSRVTRRWCHVRVKDDGIGFLPDLDGPGARGHGLRSVKDRVEHIGGRLSIESVVGEGTTVDIHVPLRPRP</sequence>
<keyword evidence="17" id="KW-0411">Iron-sulfur</keyword>
<feature type="domain" description="Histidine kinase" evidence="22">
    <location>
        <begin position="219"/>
        <end position="410"/>
    </location>
</feature>
<protein>
    <recommendedName>
        <fullName evidence="6">Oxygen sensor histidine kinase NreB</fullName>
        <ecNumber evidence="5">2.7.13.3</ecNumber>
    </recommendedName>
    <alternativeName>
        <fullName evidence="20">Nitrogen regulation protein B</fullName>
    </alternativeName>
</protein>
<evidence type="ECO:0000256" key="17">
    <source>
        <dbReference type="ARBA" id="ARBA00023014"/>
    </source>
</evidence>
<dbReference type="InterPro" id="IPR050482">
    <property type="entry name" value="Sensor_HK_TwoCompSys"/>
</dbReference>
<dbReference type="PANTHER" id="PTHR24421:SF37">
    <property type="entry name" value="SENSOR HISTIDINE KINASE NARS"/>
    <property type="match status" value="1"/>
</dbReference>
<evidence type="ECO:0000313" key="23">
    <source>
        <dbReference type="EMBL" id="GHF78773.1"/>
    </source>
</evidence>
<evidence type="ECO:0000256" key="3">
    <source>
        <dbReference type="ARBA" id="ARBA00004496"/>
    </source>
</evidence>
<evidence type="ECO:0000256" key="7">
    <source>
        <dbReference type="ARBA" id="ARBA00022475"/>
    </source>
</evidence>
<dbReference type="Gene3D" id="1.20.5.1930">
    <property type="match status" value="1"/>
</dbReference>
<dbReference type="Pfam" id="PF02518">
    <property type="entry name" value="HATPase_c"/>
    <property type="match status" value="1"/>
</dbReference>
<reference evidence="23" key="1">
    <citation type="journal article" date="2014" name="Int. J. Syst. Evol. Microbiol.">
        <title>Complete genome sequence of Corynebacterium casei LMG S-19264T (=DSM 44701T), isolated from a smear-ripened cheese.</title>
        <authorList>
            <consortium name="US DOE Joint Genome Institute (JGI-PGF)"/>
            <person name="Walter F."/>
            <person name="Albersmeier A."/>
            <person name="Kalinowski J."/>
            <person name="Ruckert C."/>
        </authorList>
    </citation>
    <scope>NUCLEOTIDE SEQUENCE</scope>
    <source>
        <strain evidence="23">JCM 4122</strain>
    </source>
</reference>
<dbReference type="PANTHER" id="PTHR24421">
    <property type="entry name" value="NITRATE/NITRITE SENSOR PROTEIN NARX-RELATED"/>
    <property type="match status" value="1"/>
</dbReference>
<keyword evidence="18" id="KW-0472">Membrane</keyword>
<feature type="region of interest" description="Disordered" evidence="21">
    <location>
        <begin position="189"/>
        <end position="208"/>
    </location>
</feature>
<proteinExistence type="predicted"/>
<organism evidence="23 24">
    <name type="scientific">Streptomyces filamentosus</name>
    <name type="common">Streptomyces roseosporus</name>
    <dbReference type="NCBI Taxonomy" id="67294"/>
    <lineage>
        <taxon>Bacteria</taxon>
        <taxon>Bacillati</taxon>
        <taxon>Actinomycetota</taxon>
        <taxon>Actinomycetes</taxon>
        <taxon>Kitasatosporales</taxon>
        <taxon>Streptomycetaceae</taxon>
        <taxon>Streptomyces</taxon>
    </lineage>
</organism>
<evidence type="ECO:0000256" key="16">
    <source>
        <dbReference type="ARBA" id="ARBA00023012"/>
    </source>
</evidence>
<keyword evidence="8" id="KW-0004">4Fe-4S</keyword>
<dbReference type="Pfam" id="PF07730">
    <property type="entry name" value="HisKA_3"/>
    <property type="match status" value="1"/>
</dbReference>
<feature type="region of interest" description="Disordered" evidence="21">
    <location>
        <begin position="44"/>
        <end position="72"/>
    </location>
</feature>
<evidence type="ECO:0000256" key="2">
    <source>
        <dbReference type="ARBA" id="ARBA00001966"/>
    </source>
</evidence>
<keyword evidence="7" id="KW-1003">Cell membrane</keyword>
<dbReference type="InterPro" id="IPR003594">
    <property type="entry name" value="HATPase_dom"/>
</dbReference>
<keyword evidence="11" id="KW-0812">Transmembrane</keyword>
<evidence type="ECO:0000256" key="20">
    <source>
        <dbReference type="ARBA" id="ARBA00030800"/>
    </source>
</evidence>
<evidence type="ECO:0000256" key="9">
    <source>
        <dbReference type="ARBA" id="ARBA00022490"/>
    </source>
</evidence>
<evidence type="ECO:0000256" key="18">
    <source>
        <dbReference type="ARBA" id="ARBA00023136"/>
    </source>
</evidence>
<evidence type="ECO:0000256" key="6">
    <source>
        <dbReference type="ARBA" id="ARBA00017322"/>
    </source>
</evidence>
<evidence type="ECO:0000256" key="13">
    <source>
        <dbReference type="ARBA" id="ARBA00022777"/>
    </source>
</evidence>
<evidence type="ECO:0000256" key="4">
    <source>
        <dbReference type="ARBA" id="ARBA00004651"/>
    </source>
</evidence>
<keyword evidence="10" id="KW-0808">Transferase</keyword>
<dbReference type="PROSITE" id="PS50109">
    <property type="entry name" value="HIS_KIN"/>
    <property type="match status" value="1"/>
</dbReference>
<keyword evidence="12" id="KW-0479">Metal-binding</keyword>
<evidence type="ECO:0000256" key="14">
    <source>
        <dbReference type="ARBA" id="ARBA00022989"/>
    </source>
</evidence>
<gene>
    <name evidence="23" type="ORF">GCM10017667_02710</name>
</gene>
<keyword evidence="24" id="KW-1185">Reference proteome</keyword>
<evidence type="ECO:0000313" key="24">
    <source>
        <dbReference type="Proteomes" id="UP000632849"/>
    </source>
</evidence>
<comment type="catalytic activity">
    <reaction evidence="1">
        <text>ATP + protein L-histidine = ADP + protein N-phospho-L-histidine.</text>
        <dbReference type="EC" id="2.7.13.3"/>
    </reaction>
</comment>
<dbReference type="GO" id="GO:0005737">
    <property type="term" value="C:cytoplasm"/>
    <property type="evidence" value="ECO:0007669"/>
    <property type="project" value="UniProtKB-SubCell"/>
</dbReference>